<proteinExistence type="predicted"/>
<dbReference type="OrthoDB" id="5592111at2759"/>
<feature type="compositionally biased region" description="Low complexity" evidence="1">
    <location>
        <begin position="325"/>
        <end position="336"/>
    </location>
</feature>
<dbReference type="AlphaFoldDB" id="A0A9W8HK59"/>
<feature type="compositionally biased region" description="Basic and acidic residues" evidence="1">
    <location>
        <begin position="455"/>
        <end position="469"/>
    </location>
</feature>
<gene>
    <name evidence="2" type="ORF">GGI15_001120</name>
</gene>
<feature type="compositionally biased region" description="Basic and acidic residues" evidence="1">
    <location>
        <begin position="521"/>
        <end position="531"/>
    </location>
</feature>
<accession>A0A9W8HK59</accession>
<feature type="region of interest" description="Disordered" evidence="1">
    <location>
        <begin position="246"/>
        <end position="338"/>
    </location>
</feature>
<evidence type="ECO:0000256" key="1">
    <source>
        <dbReference type="SAM" id="MobiDB-lite"/>
    </source>
</evidence>
<name>A0A9W8HK59_9FUNG</name>
<feature type="region of interest" description="Disordered" evidence="1">
    <location>
        <begin position="66"/>
        <end position="87"/>
    </location>
</feature>
<keyword evidence="3" id="KW-1185">Reference proteome</keyword>
<feature type="region of interest" description="Disordered" evidence="1">
    <location>
        <begin position="691"/>
        <end position="716"/>
    </location>
</feature>
<dbReference type="Proteomes" id="UP001140172">
    <property type="component" value="Unassembled WGS sequence"/>
</dbReference>
<dbReference type="EMBL" id="JANBUM010000038">
    <property type="protein sequence ID" value="KAJ2786959.1"/>
    <property type="molecule type" value="Genomic_DNA"/>
</dbReference>
<feature type="region of interest" description="Disordered" evidence="1">
    <location>
        <begin position="455"/>
        <end position="479"/>
    </location>
</feature>
<feature type="compositionally biased region" description="Acidic residues" evidence="1">
    <location>
        <begin position="610"/>
        <end position="619"/>
    </location>
</feature>
<reference evidence="2" key="1">
    <citation type="submission" date="2022-07" db="EMBL/GenBank/DDBJ databases">
        <title>Phylogenomic reconstructions and comparative analyses of Kickxellomycotina fungi.</title>
        <authorList>
            <person name="Reynolds N.K."/>
            <person name="Stajich J.E."/>
            <person name="Barry K."/>
            <person name="Grigoriev I.V."/>
            <person name="Crous P."/>
            <person name="Smith M.E."/>
        </authorList>
    </citation>
    <scope>NUCLEOTIDE SEQUENCE</scope>
    <source>
        <strain evidence="2">BCRC 34489</strain>
    </source>
</reference>
<feature type="compositionally biased region" description="Polar residues" evidence="1">
    <location>
        <begin position="780"/>
        <end position="790"/>
    </location>
</feature>
<evidence type="ECO:0000313" key="2">
    <source>
        <dbReference type="EMBL" id="KAJ2786959.1"/>
    </source>
</evidence>
<feature type="compositionally biased region" description="Acidic residues" evidence="1">
    <location>
        <begin position="573"/>
        <end position="582"/>
    </location>
</feature>
<sequence length="972" mass="103515">MLKAFTKVFHKSQGHGDEQLKGGAAQVQVSGATLQPAEAPTSHLQRLAVERQNSADVSGNLRRNAGEEAQARGFVPEQGGGRPAEASRRVSLQKRIEQQLQPRLHMKSPSASQAADGRFALTADNIEWHLRMIPPMKESKYDRILRYVKAQQQNVSAAADPAMQQHLRDIDSSMLMGGQIGHEYIDPAYHSVERQMVAQQQQQQQMYLQQQMNSAAHPAFGAASAGVVSIPVHANAQGGETVFAQGGHAFQPAGNTGNAVLPQEQGQAGHGTAPPPPPAKHAANTAASGQRDSGLIPPHAAAAADRDNEEDDNTPLAAINVGTSPRQQPALPLQRPGSLNIAAGSSLEKYIKEGPLDEPLPDPISPNHAARLSMMSFGSNMAVQLNSETHALSRSHSLSNPHSASIYGSHYRSTPVPHSPAVQDPGAPHVSAHTAQEQTRPSMDALAAYARDRGFSNAHSDSDDNRPLDAKPVGRGSGLGDGDKHALGLVLPAAAAAGLVDQAADSDDDDDVPLRPSLSKPEARAADHADAASELESVSSIALRVANPSSSSRESDQSAGEEDVPDEHNAAPDPEDDEDDDQPLGRLPRKPSDAQQLRITTRPVAGHGDEDADTDDDDQPLSGLLLQPATASDDLGSLPLPMPRRVVDPDSVSNMDEMLNESARAMRSSISASPTSPVVLPRGAVRKHSLLLHSSKPGAPAEASHHHDALCEKQGSASRRSRLSAFAQELVVMDDESLSDSSDDAPIVSTAAEAARIHQANGWDRVDGAQDPERPWAAQRTYSASTSSLNGAARRTQRGSTLGQQLTDELQRVRGTLARYADGGKSERRSWQVGDHVPAAGQPWVSHQENALSESALPKATADAPGMHVRTGDVESRESAHPSSWTYADKQRPFSTQYLRASRWFTKRLGGAGGAEDGNRVAYTRSQSTEEVVPASISPHSTMSFSFSSRLNNKLGKLKRSFKPATPDGNTI</sequence>
<comment type="caution">
    <text evidence="2">The sequence shown here is derived from an EMBL/GenBank/DDBJ whole genome shotgun (WGS) entry which is preliminary data.</text>
</comment>
<organism evidence="2 3">
    <name type="scientific">Coemansia interrupta</name>
    <dbReference type="NCBI Taxonomy" id="1126814"/>
    <lineage>
        <taxon>Eukaryota</taxon>
        <taxon>Fungi</taxon>
        <taxon>Fungi incertae sedis</taxon>
        <taxon>Zoopagomycota</taxon>
        <taxon>Kickxellomycotina</taxon>
        <taxon>Kickxellomycetes</taxon>
        <taxon>Kickxellales</taxon>
        <taxon>Kickxellaceae</taxon>
        <taxon>Coemansia</taxon>
    </lineage>
</organism>
<feature type="region of interest" description="Disordered" evidence="1">
    <location>
        <begin position="501"/>
        <end position="651"/>
    </location>
</feature>
<protein>
    <submittedName>
        <fullName evidence="2">Uncharacterized protein</fullName>
    </submittedName>
</protein>
<evidence type="ECO:0000313" key="3">
    <source>
        <dbReference type="Proteomes" id="UP001140172"/>
    </source>
</evidence>
<feature type="region of interest" description="Disordered" evidence="1">
    <location>
        <begin position="392"/>
        <end position="440"/>
    </location>
</feature>
<feature type="compositionally biased region" description="Polar residues" evidence="1">
    <location>
        <begin position="392"/>
        <end position="403"/>
    </location>
</feature>
<feature type="region of interest" description="Disordered" evidence="1">
    <location>
        <begin position="780"/>
        <end position="802"/>
    </location>
</feature>